<comment type="similarity">
    <text evidence="1">Belongs to the protein kinase superfamily. AGC Ser/Thr protein kinase family. S6 kinase subfamily.</text>
</comment>
<dbReference type="Pfam" id="PF00069">
    <property type="entry name" value="Pkinase"/>
    <property type="match status" value="1"/>
</dbReference>
<dbReference type="InterPro" id="IPR017892">
    <property type="entry name" value="Pkinase_C"/>
</dbReference>
<dbReference type="AlphaFoldDB" id="A0AAP0RUP6"/>
<comment type="catalytic activity">
    <reaction evidence="10">
        <text>L-seryl-[protein] + ATP = O-phospho-L-seryl-[protein] + ADP + H(+)</text>
        <dbReference type="Rhea" id="RHEA:17989"/>
        <dbReference type="Rhea" id="RHEA-COMP:9863"/>
        <dbReference type="Rhea" id="RHEA-COMP:11604"/>
        <dbReference type="ChEBI" id="CHEBI:15378"/>
        <dbReference type="ChEBI" id="CHEBI:29999"/>
        <dbReference type="ChEBI" id="CHEBI:30616"/>
        <dbReference type="ChEBI" id="CHEBI:83421"/>
        <dbReference type="ChEBI" id="CHEBI:456216"/>
        <dbReference type="EC" id="2.7.11.1"/>
    </reaction>
</comment>
<evidence type="ECO:0000256" key="7">
    <source>
        <dbReference type="ARBA" id="ARBA00022777"/>
    </source>
</evidence>
<dbReference type="Gene3D" id="3.30.200.20">
    <property type="entry name" value="Phosphorylase Kinase, domain 1"/>
    <property type="match status" value="1"/>
</dbReference>
<proteinExistence type="inferred from homology"/>
<dbReference type="EMBL" id="JBBPBK010000006">
    <property type="protein sequence ID" value="KAK9282797.1"/>
    <property type="molecule type" value="Genomic_DNA"/>
</dbReference>
<evidence type="ECO:0000256" key="2">
    <source>
        <dbReference type="ARBA" id="ARBA00012513"/>
    </source>
</evidence>
<evidence type="ECO:0000256" key="3">
    <source>
        <dbReference type="ARBA" id="ARBA00022527"/>
    </source>
</evidence>
<evidence type="ECO:0000256" key="8">
    <source>
        <dbReference type="ARBA" id="ARBA00022840"/>
    </source>
</evidence>
<feature type="domain" description="Protein kinase" evidence="13">
    <location>
        <begin position="159"/>
        <end position="415"/>
    </location>
</feature>
<keyword evidence="7" id="KW-0418">Kinase</keyword>
<organism evidence="15 16">
    <name type="scientific">Liquidambar formosana</name>
    <name type="common">Formosan gum</name>
    <dbReference type="NCBI Taxonomy" id="63359"/>
    <lineage>
        <taxon>Eukaryota</taxon>
        <taxon>Viridiplantae</taxon>
        <taxon>Streptophyta</taxon>
        <taxon>Embryophyta</taxon>
        <taxon>Tracheophyta</taxon>
        <taxon>Spermatophyta</taxon>
        <taxon>Magnoliopsida</taxon>
        <taxon>eudicotyledons</taxon>
        <taxon>Gunneridae</taxon>
        <taxon>Pentapetalae</taxon>
        <taxon>Saxifragales</taxon>
        <taxon>Altingiaceae</taxon>
        <taxon>Liquidambar</taxon>
    </lineage>
</organism>
<dbReference type="SUPFAM" id="SSF56112">
    <property type="entry name" value="Protein kinase-like (PK-like)"/>
    <property type="match status" value="1"/>
</dbReference>
<dbReference type="FunFam" id="3.30.200.20:FF:000048">
    <property type="entry name" value="Non-specific serine/threonine protein kinase"/>
    <property type="match status" value="1"/>
</dbReference>
<dbReference type="PROSITE" id="PS50011">
    <property type="entry name" value="PROTEIN_KINASE_DOM"/>
    <property type="match status" value="1"/>
</dbReference>
<evidence type="ECO:0000313" key="15">
    <source>
        <dbReference type="EMBL" id="KAK9282797.1"/>
    </source>
</evidence>
<dbReference type="PROSITE" id="PS51285">
    <property type="entry name" value="AGC_KINASE_CTER"/>
    <property type="match status" value="1"/>
</dbReference>
<dbReference type="GO" id="GO:0004674">
    <property type="term" value="F:protein serine/threonine kinase activity"/>
    <property type="evidence" value="ECO:0007669"/>
    <property type="project" value="UniProtKB-KW"/>
</dbReference>
<dbReference type="PANTHER" id="PTHR24351">
    <property type="entry name" value="RIBOSOMAL PROTEIN S6 KINASE"/>
    <property type="match status" value="1"/>
</dbReference>
<evidence type="ECO:0000259" key="14">
    <source>
        <dbReference type="PROSITE" id="PS51285"/>
    </source>
</evidence>
<comment type="caution">
    <text evidence="15">The sequence shown here is derived from an EMBL/GenBank/DDBJ whole genome shotgun (WGS) entry which is preliminary data.</text>
</comment>
<dbReference type="GO" id="GO:0005524">
    <property type="term" value="F:ATP binding"/>
    <property type="evidence" value="ECO:0007669"/>
    <property type="project" value="UniProtKB-UniRule"/>
</dbReference>
<evidence type="ECO:0000256" key="5">
    <source>
        <dbReference type="ARBA" id="ARBA00022679"/>
    </source>
</evidence>
<comment type="catalytic activity">
    <reaction evidence="9">
        <text>L-threonyl-[protein] + ATP = O-phospho-L-threonyl-[protein] + ADP + H(+)</text>
        <dbReference type="Rhea" id="RHEA:46608"/>
        <dbReference type="Rhea" id="RHEA-COMP:11060"/>
        <dbReference type="Rhea" id="RHEA-COMP:11605"/>
        <dbReference type="ChEBI" id="CHEBI:15378"/>
        <dbReference type="ChEBI" id="CHEBI:30013"/>
        <dbReference type="ChEBI" id="CHEBI:30616"/>
        <dbReference type="ChEBI" id="CHEBI:61977"/>
        <dbReference type="ChEBI" id="CHEBI:456216"/>
        <dbReference type="EC" id="2.7.11.1"/>
    </reaction>
</comment>
<dbReference type="GO" id="GO:0009651">
    <property type="term" value="P:response to salt stress"/>
    <property type="evidence" value="ECO:0007669"/>
    <property type="project" value="UniProtKB-ARBA"/>
</dbReference>
<accession>A0AAP0RUP6</accession>
<keyword evidence="3 12" id="KW-0723">Serine/threonine-protein kinase</keyword>
<feature type="domain" description="AGC-kinase C-terminal" evidence="14">
    <location>
        <begin position="416"/>
        <end position="484"/>
    </location>
</feature>
<dbReference type="CDD" id="cd05123">
    <property type="entry name" value="STKc_AGC"/>
    <property type="match status" value="1"/>
</dbReference>
<evidence type="ECO:0000256" key="10">
    <source>
        <dbReference type="ARBA" id="ARBA00048679"/>
    </source>
</evidence>
<evidence type="ECO:0000256" key="1">
    <source>
        <dbReference type="ARBA" id="ARBA00009804"/>
    </source>
</evidence>
<evidence type="ECO:0000256" key="9">
    <source>
        <dbReference type="ARBA" id="ARBA00047899"/>
    </source>
</evidence>
<dbReference type="PROSITE" id="PS00107">
    <property type="entry name" value="PROTEIN_KINASE_ATP"/>
    <property type="match status" value="1"/>
</dbReference>
<evidence type="ECO:0000256" key="11">
    <source>
        <dbReference type="PROSITE-ProRule" id="PRU10141"/>
    </source>
</evidence>
<dbReference type="GO" id="GO:0045727">
    <property type="term" value="P:positive regulation of translation"/>
    <property type="evidence" value="ECO:0007669"/>
    <property type="project" value="UniProtKB-ARBA"/>
</dbReference>
<evidence type="ECO:0000256" key="6">
    <source>
        <dbReference type="ARBA" id="ARBA00022741"/>
    </source>
</evidence>
<dbReference type="FunFam" id="1.10.510.10:FF:000297">
    <property type="entry name" value="Non-specific serine/threonine protein kinase"/>
    <property type="match status" value="1"/>
</dbReference>
<name>A0AAP0RUP6_LIQFO</name>
<evidence type="ECO:0000256" key="12">
    <source>
        <dbReference type="RuleBase" id="RU000304"/>
    </source>
</evidence>
<keyword evidence="16" id="KW-1185">Reference proteome</keyword>
<gene>
    <name evidence="15" type="ORF">L1049_011018</name>
</gene>
<dbReference type="InterPro" id="IPR008271">
    <property type="entry name" value="Ser/Thr_kinase_AS"/>
</dbReference>
<feature type="binding site" evidence="11">
    <location>
        <position position="188"/>
    </location>
    <ligand>
        <name>ATP</name>
        <dbReference type="ChEBI" id="CHEBI:30616"/>
    </ligand>
</feature>
<sequence>MVSSQLSNVTETCMRKPFLNQLLLPMGPPDVLASDYLDFDFSDVFGPAPDQALIEPSYENSRNVVAALEVNKFVYDDPAIISRHSYSLVGSTTLVSRSLKLSKLTLHDSEDSLELVEGASVEKLEEFQRPSIDDSAFEDPSGHFDNYFLKTKGVGTEDFEVLKVIGQGAFGKVFQVRKSGTSEIYVMKVMRKDKIMKKNHIEYMKAERDILTKVDHSFIVRLRHSFQTKYRLYLVLDFVNGGHLFFQLYRQGLFRQDLARVYAAEIISAVSYLHENGIMHRDLKPENILLDADGHAMLTDFGLAKQFVGNTRSNSMCGTLEYMSPEIVLGKGHDKAVDWWSVGILLYEMLTGKPPFTGGNRQKIQQKIIKDKIKLPAFLSSEAHSLLKGLLQKEASKRLGSGPGGSEEIKCHKWFRSINWKKLEAREIQPSFVPEVAGKHCVANFEECWTSMPVLDSPASSPTFADKPFKGFSYVRPEAPFLHWNGSLH</sequence>
<dbReference type="InterPro" id="IPR000961">
    <property type="entry name" value="AGC-kinase_C"/>
</dbReference>
<keyword evidence="4" id="KW-0597">Phosphoprotein</keyword>
<reference evidence="15 16" key="1">
    <citation type="journal article" date="2024" name="Plant J.">
        <title>Genome sequences and population genomics reveal climatic adaptation and genomic divergence between two closely related sweetgum species.</title>
        <authorList>
            <person name="Xu W.Q."/>
            <person name="Ren C.Q."/>
            <person name="Zhang X.Y."/>
            <person name="Comes H.P."/>
            <person name="Liu X.H."/>
            <person name="Li Y.G."/>
            <person name="Kettle C.J."/>
            <person name="Jalonen R."/>
            <person name="Gaisberger H."/>
            <person name="Ma Y.Z."/>
            <person name="Qiu Y.X."/>
        </authorList>
    </citation>
    <scope>NUCLEOTIDE SEQUENCE [LARGE SCALE GENOMIC DNA]</scope>
    <source>
        <strain evidence="15">Hangzhou</strain>
    </source>
</reference>
<dbReference type="InterPro" id="IPR011009">
    <property type="entry name" value="Kinase-like_dom_sf"/>
</dbReference>
<dbReference type="InterPro" id="IPR000719">
    <property type="entry name" value="Prot_kinase_dom"/>
</dbReference>
<keyword evidence="6 11" id="KW-0547">Nucleotide-binding</keyword>
<evidence type="ECO:0000259" key="13">
    <source>
        <dbReference type="PROSITE" id="PS50011"/>
    </source>
</evidence>
<dbReference type="InterPro" id="IPR017441">
    <property type="entry name" value="Protein_kinase_ATP_BS"/>
</dbReference>
<keyword evidence="8 11" id="KW-0067">ATP-binding</keyword>
<dbReference type="InterPro" id="IPR045270">
    <property type="entry name" value="STKc_AGC"/>
</dbReference>
<keyword evidence="5" id="KW-0808">Transferase</keyword>
<evidence type="ECO:0000256" key="4">
    <source>
        <dbReference type="ARBA" id="ARBA00022553"/>
    </source>
</evidence>
<dbReference type="SMART" id="SM00133">
    <property type="entry name" value="S_TK_X"/>
    <property type="match status" value="1"/>
</dbReference>
<protein>
    <recommendedName>
        <fullName evidence="2">non-specific serine/threonine protein kinase</fullName>
        <ecNumber evidence="2">2.7.11.1</ecNumber>
    </recommendedName>
</protein>
<dbReference type="Pfam" id="PF00433">
    <property type="entry name" value="Pkinase_C"/>
    <property type="match status" value="1"/>
</dbReference>
<evidence type="ECO:0000313" key="16">
    <source>
        <dbReference type="Proteomes" id="UP001415857"/>
    </source>
</evidence>
<dbReference type="GO" id="GO:0005634">
    <property type="term" value="C:nucleus"/>
    <property type="evidence" value="ECO:0007669"/>
    <property type="project" value="UniProtKB-ARBA"/>
</dbReference>
<dbReference type="PROSITE" id="PS00108">
    <property type="entry name" value="PROTEIN_KINASE_ST"/>
    <property type="match status" value="1"/>
</dbReference>
<dbReference type="Proteomes" id="UP001415857">
    <property type="component" value="Unassembled WGS sequence"/>
</dbReference>
<dbReference type="Gene3D" id="1.10.510.10">
    <property type="entry name" value="Transferase(Phosphotransferase) domain 1"/>
    <property type="match status" value="1"/>
</dbReference>
<dbReference type="SMART" id="SM00220">
    <property type="entry name" value="S_TKc"/>
    <property type="match status" value="1"/>
</dbReference>
<dbReference type="GO" id="GO:0009409">
    <property type="term" value="P:response to cold"/>
    <property type="evidence" value="ECO:0007669"/>
    <property type="project" value="UniProtKB-ARBA"/>
</dbReference>
<dbReference type="EC" id="2.7.11.1" evidence="2"/>